<dbReference type="InterPro" id="IPR017941">
    <property type="entry name" value="Rieske_2Fe-2S"/>
</dbReference>
<dbReference type="Proteomes" id="UP000204391">
    <property type="component" value="Chromosome"/>
</dbReference>
<evidence type="ECO:0000256" key="3">
    <source>
        <dbReference type="ARBA" id="ARBA00022723"/>
    </source>
</evidence>
<dbReference type="OrthoDB" id="9800776at2"/>
<dbReference type="Pfam" id="PF00848">
    <property type="entry name" value="Ring_hydroxyl_A"/>
    <property type="match status" value="1"/>
</dbReference>
<dbReference type="SUPFAM" id="SSF55961">
    <property type="entry name" value="Bet v1-like"/>
    <property type="match status" value="1"/>
</dbReference>
<accession>A0A221MB05</accession>
<dbReference type="SUPFAM" id="SSF50022">
    <property type="entry name" value="ISP domain"/>
    <property type="match status" value="1"/>
</dbReference>
<dbReference type="InterPro" id="IPR036922">
    <property type="entry name" value="Rieske_2Fe-2S_sf"/>
</dbReference>
<evidence type="ECO:0000256" key="2">
    <source>
        <dbReference type="ARBA" id="ARBA00022714"/>
    </source>
</evidence>
<dbReference type="PANTHER" id="PTHR43756:SF5">
    <property type="entry name" value="CHOLINE MONOOXYGENASE, CHLOROPLASTIC"/>
    <property type="match status" value="1"/>
</dbReference>
<keyword evidence="2" id="KW-0001">2Fe-2S</keyword>
<evidence type="ECO:0000256" key="1">
    <source>
        <dbReference type="ARBA" id="ARBA00001962"/>
    </source>
</evidence>
<dbReference type="RefSeq" id="WP_089531697.1">
    <property type="nucleotide sequence ID" value="NZ_CP022437.1"/>
</dbReference>
<reference evidence="8 9" key="1">
    <citation type="journal article" date="2003" name="Int. J. Syst. Evol. Microbiol.">
        <title>Virgibacillus carmonensis sp. nov., Virgibacillus necropolis sp. nov. and Virgibacillus picturae sp. nov., three novel species isolated from deteriorated mural paintings, transfer of the species of the genus salibacillus to Virgibacillus, as Virgibacillus marismortui comb. nov. and Virgibacillus salexigens comb. nov., and emended description of the genus Virgibacillus.</title>
        <authorList>
            <person name="Heyrman J."/>
            <person name="Logan N.A."/>
            <person name="Busse H.J."/>
            <person name="Balcaen A."/>
            <person name="Lebbe L."/>
            <person name="Rodriguez-Diaz M."/>
            <person name="Swings J."/>
            <person name="De Vos P."/>
        </authorList>
    </citation>
    <scope>NUCLEOTIDE SEQUENCE [LARGE SCALE GENOMIC DNA]</scope>
    <source>
        <strain evidence="8 9">LMG 19488</strain>
    </source>
</reference>
<dbReference type="GO" id="GO:0051537">
    <property type="term" value="F:2 iron, 2 sulfur cluster binding"/>
    <property type="evidence" value="ECO:0007669"/>
    <property type="project" value="UniProtKB-KW"/>
</dbReference>
<dbReference type="PANTHER" id="PTHR43756">
    <property type="entry name" value="CHOLINE MONOOXYGENASE, CHLOROPLASTIC"/>
    <property type="match status" value="1"/>
</dbReference>
<dbReference type="KEGG" id="vne:CFK40_07370"/>
<organism evidence="8 9">
    <name type="scientific">Virgibacillus necropolis</name>
    <dbReference type="NCBI Taxonomy" id="163877"/>
    <lineage>
        <taxon>Bacteria</taxon>
        <taxon>Bacillati</taxon>
        <taxon>Bacillota</taxon>
        <taxon>Bacilli</taxon>
        <taxon>Bacillales</taxon>
        <taxon>Bacillaceae</taxon>
        <taxon>Virgibacillus</taxon>
    </lineage>
</organism>
<gene>
    <name evidence="8" type="ORF">CFK40_07370</name>
</gene>
<evidence type="ECO:0000256" key="6">
    <source>
        <dbReference type="ARBA" id="ARBA00023014"/>
    </source>
</evidence>
<keyword evidence="6" id="KW-0411">Iron-sulfur</keyword>
<proteinExistence type="predicted"/>
<dbReference type="InterPro" id="IPR015879">
    <property type="entry name" value="Ring_hydroxy_dOase_asu_C_dom"/>
</dbReference>
<keyword evidence="5" id="KW-0408">Iron</keyword>
<sequence length="385" mass="44195">MKSIEGGFPSYAKFETTAPGSDYYDPVHFQKELDKIWFKTWLLAGREEEIPNNGDYTTVQIAHENFIVTRGSDGQVHSYYNVCRHRGSRLCTAESGHFSRGNIICPYHSWMYSGDTGELTKAPNISDEDEGFDKNYHSLAKIKTETWDGFIWINADPDAPSLQESFNLPESWSIYENYQMHRLKLGKTGTYNVKANWKLLMDNAEECYHCGTIHPELSRATPPMQPRQWVDDQVPDTKVIKHVGGMELRPGFERVNIDGEAYRPVFPGLTEEEERKISYLHIFPHSYICMASDYVFIAAIYPVKADESVVKGYWLFDPDVLASDDSHIQDAVEFWDATCQEDWQACALAQEGNQSRSYKDGGTLTPIDWRVADFKKYVQNELKNN</sequence>
<dbReference type="PRINTS" id="PR00090">
    <property type="entry name" value="RNGDIOXGNASE"/>
</dbReference>
<evidence type="ECO:0000256" key="4">
    <source>
        <dbReference type="ARBA" id="ARBA00023002"/>
    </source>
</evidence>
<evidence type="ECO:0000256" key="5">
    <source>
        <dbReference type="ARBA" id="ARBA00023004"/>
    </source>
</evidence>
<name>A0A221MB05_9BACI</name>
<keyword evidence="3" id="KW-0479">Metal-binding</keyword>
<dbReference type="AlphaFoldDB" id="A0A221MB05"/>
<dbReference type="PROSITE" id="PS51296">
    <property type="entry name" value="RIESKE"/>
    <property type="match status" value="1"/>
</dbReference>
<evidence type="ECO:0000313" key="9">
    <source>
        <dbReference type="Proteomes" id="UP000204391"/>
    </source>
</evidence>
<dbReference type="Pfam" id="PF00355">
    <property type="entry name" value="Rieske"/>
    <property type="match status" value="1"/>
</dbReference>
<feature type="domain" description="Rieske" evidence="7">
    <location>
        <begin position="41"/>
        <end position="153"/>
    </location>
</feature>
<comment type="cofactor">
    <cofactor evidence="1">
        <name>Fe cation</name>
        <dbReference type="ChEBI" id="CHEBI:24875"/>
    </cofactor>
</comment>
<dbReference type="CDD" id="cd03469">
    <property type="entry name" value="Rieske_RO_Alpha_N"/>
    <property type="match status" value="1"/>
</dbReference>
<dbReference type="GO" id="GO:0016705">
    <property type="term" value="F:oxidoreductase activity, acting on paired donors, with incorporation or reduction of molecular oxygen"/>
    <property type="evidence" value="ECO:0007669"/>
    <property type="project" value="UniProtKB-ARBA"/>
</dbReference>
<protein>
    <recommendedName>
        <fullName evidence="7">Rieske domain-containing protein</fullName>
    </recommendedName>
</protein>
<evidence type="ECO:0000259" key="7">
    <source>
        <dbReference type="PROSITE" id="PS51296"/>
    </source>
</evidence>
<dbReference type="GO" id="GO:0005506">
    <property type="term" value="F:iron ion binding"/>
    <property type="evidence" value="ECO:0007669"/>
    <property type="project" value="InterPro"/>
</dbReference>
<dbReference type="Gene3D" id="3.90.380.10">
    <property type="entry name" value="Naphthalene 1,2-dioxygenase Alpha Subunit, Chain A, domain 1"/>
    <property type="match status" value="1"/>
</dbReference>
<dbReference type="Gene3D" id="2.102.10.10">
    <property type="entry name" value="Rieske [2Fe-2S] iron-sulphur domain"/>
    <property type="match status" value="1"/>
</dbReference>
<dbReference type="GO" id="GO:0004497">
    <property type="term" value="F:monooxygenase activity"/>
    <property type="evidence" value="ECO:0007669"/>
    <property type="project" value="UniProtKB-ARBA"/>
</dbReference>
<keyword evidence="4" id="KW-0560">Oxidoreductase</keyword>
<dbReference type="EMBL" id="CP022437">
    <property type="protein sequence ID" value="ASN04846.1"/>
    <property type="molecule type" value="Genomic_DNA"/>
</dbReference>
<evidence type="ECO:0000313" key="8">
    <source>
        <dbReference type="EMBL" id="ASN04846.1"/>
    </source>
</evidence>
<keyword evidence="9" id="KW-1185">Reference proteome</keyword>
<dbReference type="InterPro" id="IPR001663">
    <property type="entry name" value="Rng_hydr_dOase-A"/>
</dbReference>